<feature type="region of interest" description="Disordered" evidence="2">
    <location>
        <begin position="472"/>
        <end position="504"/>
    </location>
</feature>
<dbReference type="Gene3D" id="3.40.50.1110">
    <property type="entry name" value="SGNH hydrolase"/>
    <property type="match status" value="1"/>
</dbReference>
<evidence type="ECO:0000256" key="2">
    <source>
        <dbReference type="SAM" id="MobiDB-lite"/>
    </source>
</evidence>
<feature type="compositionally biased region" description="Basic and acidic residues" evidence="2">
    <location>
        <begin position="734"/>
        <end position="752"/>
    </location>
</feature>
<sequence>MSKPPEVNVGSSDTPETVFEELDLPFTEKELDSCIKKLKRDKSTGYDDIMNEYILFGKTLLKPVLCKLFNNILCSGNFPEIWVKCILIPIFKKGNPDDPGNYRGISLVSHLGKLFTSLINSRLITWCKINNTLTDAQFGFRPGYGTSDAIFCLHSLISKSLRKGKNTDVQVTWSDLDKTNKELLLKDEDGPFVEKSPSSALQRSMIQITHQSRKIITITMYYTTRKCLVQGNSCQNWVEREFDKIKRCVDICLRGNNPKQLIDNYIRKMNGVHLPHINESEVLNSSQTIPKTIDESTDEINDTTEMSESVINISKTHDHNMPDCQQKGEDNNNNQVEDQFSINLKLIAAFHSLENKFVECHTEFNKKIDNMSNVVKQWEEKCYSLEKSKQELENKLQTELSNMNTKLEQIKSFIQTKEVTDQSKKDEDENIDTDKTRQIHADTFCKLTQLENLVTEKLESIEKKCINFEINNDRKHPGKGSYENNLSHPFRQNVQHDNHDNRGQSETRYFSEQDVAEPNIPRAGSQNNHENNHLWIVGTSVVKDLKKTLMYRFKKISITTLRDKTVQGAKEFLETGKINAKNILFQVGSNDLEAKQPTNVVEEIEQLIVDTKKSMPESQIIISQILPRFYRNQNMDQEFEVKRVECNQLLYELCKQYEAYYVQHENLTQVHFQDGIHLNKQRGIKLYVRNLKEIVNPLIGVKNDDQDNSRNHHVREKPDGAPNYTRYRQPNKMYNDRYDDSLKQPRYNDNHQYHQSNRNYDNSWRFNNHNNNQKQQDHAYGYNGNNRWQNNNNNQYRNDDINLRMLRIALGM</sequence>
<dbReference type="OrthoDB" id="6185070at2759"/>
<reference evidence="3" key="1">
    <citation type="submission" date="2018-11" db="EMBL/GenBank/DDBJ databases">
        <authorList>
            <person name="Alioto T."/>
            <person name="Alioto T."/>
        </authorList>
    </citation>
    <scope>NUCLEOTIDE SEQUENCE</scope>
</reference>
<feature type="coiled-coil region" evidence="1">
    <location>
        <begin position="361"/>
        <end position="409"/>
    </location>
</feature>
<dbReference type="Proteomes" id="UP000596742">
    <property type="component" value="Unassembled WGS sequence"/>
</dbReference>
<organism evidence="3 4">
    <name type="scientific">Mytilus galloprovincialis</name>
    <name type="common">Mediterranean mussel</name>
    <dbReference type="NCBI Taxonomy" id="29158"/>
    <lineage>
        <taxon>Eukaryota</taxon>
        <taxon>Metazoa</taxon>
        <taxon>Spiralia</taxon>
        <taxon>Lophotrochozoa</taxon>
        <taxon>Mollusca</taxon>
        <taxon>Bivalvia</taxon>
        <taxon>Autobranchia</taxon>
        <taxon>Pteriomorphia</taxon>
        <taxon>Mytilida</taxon>
        <taxon>Mytiloidea</taxon>
        <taxon>Mytilidae</taxon>
        <taxon>Mytilinae</taxon>
        <taxon>Mytilus</taxon>
    </lineage>
</organism>
<keyword evidence="1" id="KW-0175">Coiled coil</keyword>
<evidence type="ECO:0000313" key="4">
    <source>
        <dbReference type="Proteomes" id="UP000596742"/>
    </source>
</evidence>
<feature type="compositionally biased region" description="Polar residues" evidence="2">
    <location>
        <begin position="753"/>
        <end position="766"/>
    </location>
</feature>
<dbReference type="AlphaFoldDB" id="A0A8B6C0X7"/>
<evidence type="ECO:0000256" key="1">
    <source>
        <dbReference type="SAM" id="Coils"/>
    </source>
</evidence>
<gene>
    <name evidence="3" type="ORF">MGAL_10B045963</name>
</gene>
<accession>A0A8B6C0X7</accession>
<feature type="region of interest" description="Disordered" evidence="2">
    <location>
        <begin position="701"/>
        <end position="779"/>
    </location>
</feature>
<feature type="compositionally biased region" description="Polar residues" evidence="2">
    <location>
        <begin position="482"/>
        <end position="493"/>
    </location>
</feature>
<proteinExistence type="predicted"/>
<keyword evidence="4" id="KW-1185">Reference proteome</keyword>
<dbReference type="EMBL" id="UYJE01001061">
    <property type="protein sequence ID" value="VDH98856.1"/>
    <property type="molecule type" value="Genomic_DNA"/>
</dbReference>
<evidence type="ECO:0008006" key="5">
    <source>
        <dbReference type="Google" id="ProtNLM"/>
    </source>
</evidence>
<evidence type="ECO:0000313" key="3">
    <source>
        <dbReference type="EMBL" id="VDH98856.1"/>
    </source>
</evidence>
<comment type="caution">
    <text evidence="3">The sequence shown here is derived from an EMBL/GenBank/DDBJ whole genome shotgun (WGS) entry which is preliminary data.</text>
</comment>
<dbReference type="InterPro" id="IPR036514">
    <property type="entry name" value="SGNH_hydro_sf"/>
</dbReference>
<dbReference type="PANTHER" id="PTHR19446">
    <property type="entry name" value="REVERSE TRANSCRIPTASES"/>
    <property type="match status" value="1"/>
</dbReference>
<feature type="compositionally biased region" description="Basic and acidic residues" evidence="2">
    <location>
        <begin position="494"/>
        <end position="504"/>
    </location>
</feature>
<protein>
    <recommendedName>
        <fullName evidence="5">Reverse transcriptase domain-containing protein</fullName>
    </recommendedName>
</protein>
<dbReference type="SUPFAM" id="SSF52266">
    <property type="entry name" value="SGNH hydrolase"/>
    <property type="match status" value="1"/>
</dbReference>
<name>A0A8B6C0X7_MYTGA</name>